<protein>
    <recommendedName>
        <fullName evidence="1">Helicase HerA central domain-containing protein</fullName>
    </recommendedName>
</protein>
<dbReference type="RefSeq" id="WP_106589824.1">
    <property type="nucleotide sequence ID" value="NZ_PYAV01000017.1"/>
</dbReference>
<gene>
    <name evidence="2" type="ORF">B0H94_11714</name>
</gene>
<dbReference type="EMBL" id="PYAV01000017">
    <property type="protein sequence ID" value="PSL42241.1"/>
    <property type="molecule type" value="Genomic_DNA"/>
</dbReference>
<dbReference type="PANTHER" id="PTHR42957:SF2">
    <property type="entry name" value="HELICASE HERA CENTRAL DOMAIN-CONTAINING PROTEIN"/>
    <property type="match status" value="1"/>
</dbReference>
<comment type="caution">
    <text evidence="2">The sequence shown here is derived from an EMBL/GenBank/DDBJ whole genome shotgun (WGS) entry which is preliminary data.</text>
</comment>
<proteinExistence type="predicted"/>
<reference evidence="2 3" key="1">
    <citation type="submission" date="2018-03" db="EMBL/GenBank/DDBJ databases">
        <title>Genomic Encyclopedia of Type Strains, Phase III (KMG-III): the genomes of soil and plant-associated and newly described type strains.</title>
        <authorList>
            <person name="Whitman W."/>
        </authorList>
    </citation>
    <scope>NUCLEOTIDE SEQUENCE [LARGE SCALE GENOMIC DNA]</scope>
    <source>
        <strain evidence="2 3">CGMCC 1.07653</strain>
    </source>
</reference>
<keyword evidence="3" id="KW-1185">Reference proteome</keyword>
<accession>A0A2P8H7R8</accession>
<feature type="domain" description="Helicase HerA central" evidence="1">
    <location>
        <begin position="151"/>
        <end position="303"/>
    </location>
</feature>
<dbReference type="Proteomes" id="UP000242310">
    <property type="component" value="Unassembled WGS sequence"/>
</dbReference>
<sequence>MQIVGVTTQQEVYIASKDRKFRINEIFLIEDETVASPMGEVVETFSYNRFIPMGFEQGMMDQGLRQALEQIGYDIGADDIHLAKLRLFEEAVHPIQTGAGVRPPVFDEVKHLLIRGEADSGLVLGEIRSTDHMHHTLPEAFDGLLEVLEHGEVRPQHGAPLLYDIQSMQQYPHIGIFGGSGSGKSFGMRVMLEELMKLDIPTLVFDPHFEMSFSDAAPSAGDVKDYSQAFTAVQVGQDVGVDFTALSTRDVERLLAAASPLSESMANVVQSLHKRKDSHASFADRISNTADALELGKHRVESVLTSNGEGLSKEEFERYDTYRKLLDQFGSLPPASVKGIQWRLGRLAQAGLFQHNIQAVENALYAGKLVVIQGSSWLLQVFASYVTSTLYNKRRTYRDAKLKGEAANFFPPFIVATDEAHNFAPKGMEAPSKPTLKEIAQEGRKYGAFLIMATQRPTLLDETITAQLNTKFVFRTVRGTDIQTIKEETDLTAEESQRLPYLRSGDAFVSSALFGRTIPTRIRMAHTTTPHVQNPFDELKEMKQAEDGAFLDVIRDYSPLSESDLMAKLSDINGRLGTSYTVNDLKDELERLEQQGKVKKQISPFASLYTVT</sequence>
<dbReference type="InterPro" id="IPR027417">
    <property type="entry name" value="P-loop_NTPase"/>
</dbReference>
<dbReference type="PANTHER" id="PTHR42957">
    <property type="entry name" value="HELICASE MJ1565-RELATED"/>
    <property type="match status" value="1"/>
</dbReference>
<dbReference type="Pfam" id="PF01935">
    <property type="entry name" value="DUF87"/>
    <property type="match status" value="1"/>
</dbReference>
<dbReference type="SUPFAM" id="SSF52540">
    <property type="entry name" value="P-loop containing nucleoside triphosphate hydrolases"/>
    <property type="match status" value="1"/>
</dbReference>
<organism evidence="2 3">
    <name type="scientific">Salsuginibacillus halophilus</name>
    <dbReference type="NCBI Taxonomy" id="517424"/>
    <lineage>
        <taxon>Bacteria</taxon>
        <taxon>Bacillati</taxon>
        <taxon>Bacillota</taxon>
        <taxon>Bacilli</taxon>
        <taxon>Bacillales</taxon>
        <taxon>Bacillaceae</taxon>
        <taxon>Salsuginibacillus</taxon>
    </lineage>
</organism>
<dbReference type="OrthoDB" id="9806951at2"/>
<evidence type="ECO:0000259" key="1">
    <source>
        <dbReference type="Pfam" id="PF01935"/>
    </source>
</evidence>
<dbReference type="AlphaFoldDB" id="A0A2P8H7R8"/>
<dbReference type="InterPro" id="IPR002789">
    <property type="entry name" value="HerA_central"/>
</dbReference>
<evidence type="ECO:0000313" key="2">
    <source>
        <dbReference type="EMBL" id="PSL42241.1"/>
    </source>
</evidence>
<evidence type="ECO:0000313" key="3">
    <source>
        <dbReference type="Proteomes" id="UP000242310"/>
    </source>
</evidence>
<name>A0A2P8H7R8_9BACI</name>
<dbReference type="InterPro" id="IPR008571">
    <property type="entry name" value="HerA-like"/>
</dbReference>
<dbReference type="Gene3D" id="3.40.50.300">
    <property type="entry name" value="P-loop containing nucleotide triphosphate hydrolases"/>
    <property type="match status" value="2"/>
</dbReference>